<name>A0A6V8HE74_TALPI</name>
<keyword evidence="10" id="KW-0503">Monooxygenase</keyword>
<keyword evidence="11 13" id="KW-0472">Membrane</keyword>
<feature type="transmembrane region" description="Helical" evidence="13">
    <location>
        <begin position="7"/>
        <end position="30"/>
    </location>
</feature>
<dbReference type="PANTHER" id="PTHR24305:SF237">
    <property type="entry name" value="CYTOCHROME P450 MONOOXYGENASE ATNE-RELATED"/>
    <property type="match status" value="1"/>
</dbReference>
<dbReference type="InterPro" id="IPR050121">
    <property type="entry name" value="Cytochrome_P450_monoxygenase"/>
</dbReference>
<evidence type="ECO:0008006" key="16">
    <source>
        <dbReference type="Google" id="ProtNLM"/>
    </source>
</evidence>
<sequence>MISEYFGLARFVAAVGIAGIVVATLGYVAYNRFLHPLRHVKGPFLATVTPWVQLYHGINGDRHLWLHNLHQQYGSHVRVAPNFVSINTAKGLRDIYGHGKQFKKADFYHGFAAIKGVYNTHNAIDKAIHGKKRRVLSHAFSDQALKAMEDVMLIHIRQLCAVLGEEPRYMSDVILPNEYKTEKGQIVRNMSNWLGFMTYDVLGELCFGKSFNLLTDGAKRNMVHLVDRAAYRHYVCGLWMPLDRWGLDKIFIRKLTMDRWNFIMKSRAEATERAKERVEAGHDSKKDFFYYLLNAKDPETGEGLSMKELWGEANVLMVAGSDTTSTSIVATLFYLVRHTKVMEKLKEEVRSSFTDVEQIVSGPQLNDLTYLKACIDEAMRLSPAVPGSIPREAMEGGAEVDGVFLPAGSECGTPAFSIHRSPDYYREPLQYIPERWIEGATCQTRSGRQSWVVTRSEIEVARNAFCPFSIGPRGCIGKSMALMEMRITLARLLFLFDIELADRTGEDADGFLALTDHFVSAKTGPNVLIRRRQDLTQGLSAHHPRPFFALFRQVDDWLRRYFAGVYQQIDAEDMRMFIDRSSNFGRTSNLRTLFYPVWPDDFNITMRVRVTGDLHRLNVASLKDAHRQGTDPGFPDLERPVTIDGTTYYKRRPDFLSRLTDALYHHLSTRLKSLDEDAAFPNWSKVMKDDTQHTCQVFSSVMKHMMLELPCTVTAKSSSSSSSWKIRLNAIGTSQRANQIDRHAEAKLPAKD</sequence>
<comment type="caution">
    <text evidence="14">The sequence shown here is derived from an EMBL/GenBank/DDBJ whole genome shotgun (WGS) entry which is preliminary data.</text>
</comment>
<proteinExistence type="inferred from homology"/>
<evidence type="ECO:0000256" key="13">
    <source>
        <dbReference type="SAM" id="Phobius"/>
    </source>
</evidence>
<dbReference type="GO" id="GO:0020037">
    <property type="term" value="F:heme binding"/>
    <property type="evidence" value="ECO:0007669"/>
    <property type="project" value="InterPro"/>
</dbReference>
<dbReference type="Gene3D" id="1.10.630.10">
    <property type="entry name" value="Cytochrome P450"/>
    <property type="match status" value="1"/>
</dbReference>
<evidence type="ECO:0000256" key="3">
    <source>
        <dbReference type="ARBA" id="ARBA00010617"/>
    </source>
</evidence>
<dbReference type="GO" id="GO:0016705">
    <property type="term" value="F:oxidoreductase activity, acting on paired donors, with incorporation or reduction of molecular oxygen"/>
    <property type="evidence" value="ECO:0007669"/>
    <property type="project" value="InterPro"/>
</dbReference>
<comment type="similarity">
    <text evidence="3">Belongs to the cytochrome P450 family.</text>
</comment>
<dbReference type="Pfam" id="PF00067">
    <property type="entry name" value="p450"/>
    <property type="match status" value="1"/>
</dbReference>
<dbReference type="AlphaFoldDB" id="A0A6V8HE74"/>
<dbReference type="SUPFAM" id="SSF48264">
    <property type="entry name" value="Cytochrome P450"/>
    <property type="match status" value="1"/>
</dbReference>
<keyword evidence="5 13" id="KW-0812">Transmembrane</keyword>
<evidence type="ECO:0000313" key="15">
    <source>
        <dbReference type="Proteomes" id="UP000053095"/>
    </source>
</evidence>
<organism evidence="14 15">
    <name type="scientific">Talaromyces pinophilus</name>
    <name type="common">Penicillium pinophilum</name>
    <dbReference type="NCBI Taxonomy" id="128442"/>
    <lineage>
        <taxon>Eukaryota</taxon>
        <taxon>Fungi</taxon>
        <taxon>Dikarya</taxon>
        <taxon>Ascomycota</taxon>
        <taxon>Pezizomycotina</taxon>
        <taxon>Eurotiomycetes</taxon>
        <taxon>Eurotiomycetidae</taxon>
        <taxon>Eurotiales</taxon>
        <taxon>Trichocomaceae</taxon>
        <taxon>Talaromyces</taxon>
        <taxon>Talaromyces sect. Talaromyces</taxon>
    </lineage>
</organism>
<evidence type="ECO:0000256" key="11">
    <source>
        <dbReference type="ARBA" id="ARBA00023136"/>
    </source>
</evidence>
<comment type="subcellular location">
    <subcellularLocation>
        <location evidence="2">Membrane</location>
    </subcellularLocation>
</comment>
<evidence type="ECO:0000256" key="5">
    <source>
        <dbReference type="ARBA" id="ARBA00022692"/>
    </source>
</evidence>
<keyword evidence="6 12" id="KW-0479">Metal-binding</keyword>
<dbReference type="GO" id="GO:1902181">
    <property type="term" value="P:verruculogen biosynthetic process"/>
    <property type="evidence" value="ECO:0007669"/>
    <property type="project" value="UniProtKB-ARBA"/>
</dbReference>
<dbReference type="PRINTS" id="PR00463">
    <property type="entry name" value="EP450I"/>
</dbReference>
<dbReference type="InterPro" id="IPR017972">
    <property type="entry name" value="Cyt_P450_CS"/>
</dbReference>
<evidence type="ECO:0000256" key="7">
    <source>
        <dbReference type="ARBA" id="ARBA00022989"/>
    </source>
</evidence>
<evidence type="ECO:0000256" key="4">
    <source>
        <dbReference type="ARBA" id="ARBA00022617"/>
    </source>
</evidence>
<dbReference type="PRINTS" id="PR00385">
    <property type="entry name" value="P450"/>
</dbReference>
<evidence type="ECO:0000256" key="6">
    <source>
        <dbReference type="ARBA" id="ARBA00022723"/>
    </source>
</evidence>
<dbReference type="InterPro" id="IPR002401">
    <property type="entry name" value="Cyt_P450_E_grp-I"/>
</dbReference>
<feature type="binding site" description="axial binding residue" evidence="12">
    <location>
        <position position="475"/>
    </location>
    <ligand>
        <name>heme</name>
        <dbReference type="ChEBI" id="CHEBI:30413"/>
    </ligand>
    <ligandPart>
        <name>Fe</name>
        <dbReference type="ChEBI" id="CHEBI:18248"/>
    </ligandPart>
</feature>
<evidence type="ECO:0000256" key="12">
    <source>
        <dbReference type="PIRSR" id="PIRSR602401-1"/>
    </source>
</evidence>
<dbReference type="CDD" id="cd11061">
    <property type="entry name" value="CYP67-like"/>
    <property type="match status" value="1"/>
</dbReference>
<protein>
    <recommendedName>
        <fullName evidence="16">Cytochrome P450 monooxygenase</fullName>
    </recommendedName>
</protein>
<evidence type="ECO:0000256" key="10">
    <source>
        <dbReference type="ARBA" id="ARBA00023033"/>
    </source>
</evidence>
<evidence type="ECO:0000256" key="8">
    <source>
        <dbReference type="ARBA" id="ARBA00023002"/>
    </source>
</evidence>
<dbReference type="PANTHER" id="PTHR24305">
    <property type="entry name" value="CYTOCHROME P450"/>
    <property type="match status" value="1"/>
</dbReference>
<reference evidence="15" key="1">
    <citation type="journal article" date="2015" name="Genome Announc.">
        <title>Draft genome sequence of Talaromyces cellulolyticus strain Y-94, a source of lignocellulosic biomass-degrading enzymes.</title>
        <authorList>
            <person name="Fujii T."/>
            <person name="Koike H."/>
            <person name="Sawayama S."/>
            <person name="Yano S."/>
            <person name="Inoue H."/>
        </authorList>
    </citation>
    <scope>NUCLEOTIDE SEQUENCE [LARGE SCALE GENOMIC DNA]</scope>
    <source>
        <strain evidence="15">Y-94</strain>
    </source>
</reference>
<dbReference type="Proteomes" id="UP000053095">
    <property type="component" value="Unassembled WGS sequence"/>
</dbReference>
<comment type="cofactor">
    <cofactor evidence="1 12">
        <name>heme</name>
        <dbReference type="ChEBI" id="CHEBI:30413"/>
    </cofactor>
</comment>
<dbReference type="FunFam" id="1.10.630.10:FF:000063">
    <property type="entry name" value="Cytochrome P450 monooxygenase"/>
    <property type="match status" value="1"/>
</dbReference>
<keyword evidence="9 12" id="KW-0408">Iron</keyword>
<dbReference type="GO" id="GO:0005506">
    <property type="term" value="F:iron ion binding"/>
    <property type="evidence" value="ECO:0007669"/>
    <property type="project" value="InterPro"/>
</dbReference>
<dbReference type="InterPro" id="IPR001128">
    <property type="entry name" value="Cyt_P450"/>
</dbReference>
<evidence type="ECO:0000256" key="1">
    <source>
        <dbReference type="ARBA" id="ARBA00001971"/>
    </source>
</evidence>
<dbReference type="PROSITE" id="PS00086">
    <property type="entry name" value="CYTOCHROME_P450"/>
    <property type="match status" value="1"/>
</dbReference>
<evidence type="ECO:0000256" key="9">
    <source>
        <dbReference type="ARBA" id="ARBA00023004"/>
    </source>
</evidence>
<keyword evidence="8" id="KW-0560">Oxidoreductase</keyword>
<evidence type="ECO:0000256" key="2">
    <source>
        <dbReference type="ARBA" id="ARBA00004370"/>
    </source>
</evidence>
<dbReference type="GO" id="GO:0016020">
    <property type="term" value="C:membrane"/>
    <property type="evidence" value="ECO:0007669"/>
    <property type="project" value="UniProtKB-SubCell"/>
</dbReference>
<keyword evidence="15" id="KW-1185">Reference proteome</keyword>
<keyword evidence="7 13" id="KW-1133">Transmembrane helix</keyword>
<dbReference type="GO" id="GO:0004497">
    <property type="term" value="F:monooxygenase activity"/>
    <property type="evidence" value="ECO:0007669"/>
    <property type="project" value="UniProtKB-KW"/>
</dbReference>
<gene>
    <name evidence="14" type="ORF">TCE0_034f11597</name>
</gene>
<accession>A0A6V8HE74</accession>
<dbReference type="EMBL" id="DF933830">
    <property type="protein sequence ID" value="GAM39778.1"/>
    <property type="molecule type" value="Genomic_DNA"/>
</dbReference>
<keyword evidence="4 12" id="KW-0349">Heme</keyword>
<evidence type="ECO:0000313" key="14">
    <source>
        <dbReference type="EMBL" id="GAM39778.1"/>
    </source>
</evidence>
<dbReference type="InterPro" id="IPR036396">
    <property type="entry name" value="Cyt_P450_sf"/>
</dbReference>